<name>A0AAV8Y186_9CUCU</name>
<evidence type="ECO:0000256" key="4">
    <source>
        <dbReference type="ARBA" id="ARBA00023242"/>
    </source>
</evidence>
<evidence type="ECO:0000256" key="2">
    <source>
        <dbReference type="ARBA" id="ARBA00005892"/>
    </source>
</evidence>
<comment type="caution">
    <text evidence="5">The sequence shown here is derived from an EMBL/GenBank/DDBJ whole genome shotgun (WGS) entry which is preliminary data.</text>
</comment>
<dbReference type="PANTHER" id="PTHR31344:SF0">
    <property type="entry name" value="NUCLEAR PORE COMPLEX PROTEIN NUP205"/>
    <property type="match status" value="1"/>
</dbReference>
<keyword evidence="4" id="KW-0539">Nucleus</keyword>
<keyword evidence="6" id="KW-1185">Reference proteome</keyword>
<accession>A0AAV8Y186</accession>
<comment type="subcellular location">
    <subcellularLocation>
        <location evidence="1">Nucleus</location>
    </subcellularLocation>
</comment>
<keyword evidence="3" id="KW-0813">Transport</keyword>
<dbReference type="PANTHER" id="PTHR31344">
    <property type="entry name" value="NUCLEAR PORE COMPLEX PROTEIN NUP205"/>
    <property type="match status" value="1"/>
</dbReference>
<protein>
    <submittedName>
        <fullName evidence="5">Uncharacterized protein</fullName>
    </submittedName>
</protein>
<comment type="similarity">
    <text evidence="2">Belongs to the NUP186/NUP192/NUP205 family.</text>
</comment>
<dbReference type="Proteomes" id="UP001162156">
    <property type="component" value="Unassembled WGS sequence"/>
</dbReference>
<sequence length="1001" mass="114073">MKNPPKNAKCREELKKGMTDGINVRGIGHQVLSKELYQEAIILSDMFEMNEFVALDLLCTAQIQMPYYPSLPRGLVAVLLYYDGRKALVTTLLYLVQARTGVQWCVKVNPDIARFITDYTDQLMEGGLFNRIFELLRTLDLSKEIEKLQQNLALGGPKHRRQVTDLFNDVRNILADIVFSWSTQCGLQKDSTLALINYLREVKIEEEASGKIDDVNLYLEMSLLSALDLSILHTREDGEEAVQLLPVLCDPDYLSIVINEFLPSKPKWVCDGLQALSIFGLSVCISSLRDVPQNYRFQDAINKEETFVDAAIEMNVFTFMHNILLENKTLYKEAFLYKRIHNLLTDFIFSMYPKVKDLRMKADEISRTMQVYIREGLEAPANLPRYFEYLLLTVGKFYSKDVLNTDYVLNYWSPIEISPNQNYSYRAPPRSVSLFKFIRLAGDMLPTTLFVPYISMLSGLSSSQQTARHCFNMLKQVGSHITANLSWDHFFMSFSQYYSNLRQEAPPQADTVYRNRATYHKGVSPQELDGLHAVLLLIRTVAEHDEFSRLALCEHPGWSPLTVMLGLVSCSIPIPLKANLLRTLAALSKSSENAAQMWENLEASQILVTIPTTSSYSPRGIQTELDEIESRMEEYPLTRALLKLLDVLTNFGIPRTLGAGPRKPGFDPYLSFIVNSVFLKYHTRSYRSVAEKWEVALLCLKLFEKFLTQYDPKPSDFPSNVLNEFNSPPGYHLMLQLNTKSEMLNVILDIIDDGNRFFDSYVSFQGQEMVKECTLSCLIIIHRVLMLQSKFFGLLASSSTSILLISIHKLLLSINRRTGKPDHCVNIAKYVTYQPYLPKHGYIAVKILAHITSSPVSHNQFINILLASEDSKEVIKSGFVECLDSMGDEDSETIENTKKEILKLLKQCLSHNAPNLTHFLMGFDIKRDVSKTEFQFPGVLGFPRSCLHSIISIMDATINRFIETPSPLLLESTYHLLYLLASNVKTSGPVLRFIRLNKTFF</sequence>
<dbReference type="GO" id="GO:0044611">
    <property type="term" value="C:nuclear pore inner ring"/>
    <property type="evidence" value="ECO:0007669"/>
    <property type="project" value="TreeGrafter"/>
</dbReference>
<reference evidence="5" key="1">
    <citation type="journal article" date="2023" name="Insect Mol. Biol.">
        <title>Genome sequencing provides insights into the evolution of gene families encoding plant cell wall-degrading enzymes in longhorned beetles.</title>
        <authorList>
            <person name="Shin N.R."/>
            <person name="Okamura Y."/>
            <person name="Kirsch R."/>
            <person name="Pauchet Y."/>
        </authorList>
    </citation>
    <scope>NUCLEOTIDE SEQUENCE</scope>
    <source>
        <strain evidence="5">RBIC_L_NR</strain>
    </source>
</reference>
<dbReference type="InterPro" id="IPR021827">
    <property type="entry name" value="Nup186/Nup192/Nup205"/>
</dbReference>
<dbReference type="EMBL" id="JANEYF010002641">
    <property type="protein sequence ID" value="KAJ8943938.1"/>
    <property type="molecule type" value="Genomic_DNA"/>
</dbReference>
<dbReference type="GO" id="GO:0006999">
    <property type="term" value="P:nuclear pore organization"/>
    <property type="evidence" value="ECO:0007669"/>
    <property type="project" value="TreeGrafter"/>
</dbReference>
<dbReference type="AlphaFoldDB" id="A0AAV8Y186"/>
<evidence type="ECO:0000256" key="1">
    <source>
        <dbReference type="ARBA" id="ARBA00004123"/>
    </source>
</evidence>
<evidence type="ECO:0000313" key="5">
    <source>
        <dbReference type="EMBL" id="KAJ8943938.1"/>
    </source>
</evidence>
<gene>
    <name evidence="5" type="ORF">NQ314_009602</name>
</gene>
<evidence type="ECO:0000313" key="6">
    <source>
        <dbReference type="Proteomes" id="UP001162156"/>
    </source>
</evidence>
<dbReference type="GO" id="GO:0017056">
    <property type="term" value="F:structural constituent of nuclear pore"/>
    <property type="evidence" value="ECO:0007669"/>
    <property type="project" value="TreeGrafter"/>
</dbReference>
<organism evidence="5 6">
    <name type="scientific">Rhamnusium bicolor</name>
    <dbReference type="NCBI Taxonomy" id="1586634"/>
    <lineage>
        <taxon>Eukaryota</taxon>
        <taxon>Metazoa</taxon>
        <taxon>Ecdysozoa</taxon>
        <taxon>Arthropoda</taxon>
        <taxon>Hexapoda</taxon>
        <taxon>Insecta</taxon>
        <taxon>Pterygota</taxon>
        <taxon>Neoptera</taxon>
        <taxon>Endopterygota</taxon>
        <taxon>Coleoptera</taxon>
        <taxon>Polyphaga</taxon>
        <taxon>Cucujiformia</taxon>
        <taxon>Chrysomeloidea</taxon>
        <taxon>Cerambycidae</taxon>
        <taxon>Lepturinae</taxon>
        <taxon>Rhagiini</taxon>
        <taxon>Rhamnusium</taxon>
    </lineage>
</organism>
<dbReference type="Pfam" id="PF11894">
    <property type="entry name" value="Nup192"/>
    <property type="match status" value="1"/>
</dbReference>
<evidence type="ECO:0000256" key="3">
    <source>
        <dbReference type="ARBA" id="ARBA00022448"/>
    </source>
</evidence>
<proteinExistence type="inferred from homology"/>